<dbReference type="OrthoDB" id="71302at2759"/>
<dbReference type="InterPro" id="IPR011598">
    <property type="entry name" value="bHLH_dom"/>
</dbReference>
<feature type="compositionally biased region" description="Polar residues" evidence="3">
    <location>
        <begin position="116"/>
        <end position="126"/>
    </location>
</feature>
<keyword evidence="6" id="KW-1185">Reference proteome</keyword>
<evidence type="ECO:0000259" key="4">
    <source>
        <dbReference type="PROSITE" id="PS50888"/>
    </source>
</evidence>
<name>A0A9P6VUD8_MAUEX</name>
<dbReference type="InterPro" id="IPR036638">
    <property type="entry name" value="HLH_DNA-bd_sf"/>
</dbReference>
<dbReference type="PROSITE" id="PS50888">
    <property type="entry name" value="BHLH"/>
    <property type="match status" value="1"/>
</dbReference>
<dbReference type="GO" id="GO:0005634">
    <property type="term" value="C:nucleus"/>
    <property type="evidence" value="ECO:0007669"/>
    <property type="project" value="TreeGrafter"/>
</dbReference>
<evidence type="ECO:0000313" key="6">
    <source>
        <dbReference type="Proteomes" id="UP000750334"/>
    </source>
</evidence>
<reference evidence="5 6" key="1">
    <citation type="submission" date="2020-11" db="EMBL/GenBank/DDBJ databases">
        <title>Kefir isolates.</title>
        <authorList>
            <person name="Marcisauskas S."/>
            <person name="Kim Y."/>
            <person name="Blasche S."/>
        </authorList>
    </citation>
    <scope>NUCLEOTIDE SEQUENCE [LARGE SCALE GENOMIC DNA]</scope>
    <source>
        <strain evidence="5 6">OG2</strain>
    </source>
</reference>
<proteinExistence type="predicted"/>
<comment type="caution">
    <text evidence="5">The sequence shown here is derived from an EMBL/GenBank/DDBJ whole genome shotgun (WGS) entry which is preliminary data.</text>
</comment>
<dbReference type="InterPro" id="IPR047206">
    <property type="entry name" value="bHLHzip_scCBP1-like"/>
</dbReference>
<feature type="region of interest" description="Disordered" evidence="3">
    <location>
        <begin position="1"/>
        <end position="184"/>
    </location>
</feature>
<dbReference type="Pfam" id="PF00010">
    <property type="entry name" value="HLH"/>
    <property type="match status" value="1"/>
</dbReference>
<dbReference type="Gene3D" id="4.10.280.10">
    <property type="entry name" value="Helix-loop-helix DNA-binding domain"/>
    <property type="match status" value="1"/>
</dbReference>
<keyword evidence="1" id="KW-0238">DNA-binding</keyword>
<evidence type="ECO:0000256" key="1">
    <source>
        <dbReference type="ARBA" id="ARBA00023125"/>
    </source>
</evidence>
<dbReference type="SMART" id="SM00353">
    <property type="entry name" value="HLH"/>
    <property type="match status" value="1"/>
</dbReference>
<accession>A0A9P6VUD8</accession>
<feature type="compositionally biased region" description="Basic and acidic residues" evidence="3">
    <location>
        <begin position="157"/>
        <end position="178"/>
    </location>
</feature>
<feature type="compositionally biased region" description="Basic and acidic residues" evidence="3">
    <location>
        <begin position="127"/>
        <end position="149"/>
    </location>
</feature>
<evidence type="ECO:0000256" key="2">
    <source>
        <dbReference type="ARBA" id="ARBA00023242"/>
    </source>
</evidence>
<dbReference type="PANTHER" id="PTHR47787">
    <property type="entry name" value="CENTROMERE-BINDING PROTEIN 1"/>
    <property type="match status" value="1"/>
</dbReference>
<evidence type="ECO:0000256" key="3">
    <source>
        <dbReference type="SAM" id="MobiDB-lite"/>
    </source>
</evidence>
<gene>
    <name evidence="5" type="primary">CBF1</name>
    <name evidence="5" type="ORF">C6P45_003003</name>
</gene>
<organism evidence="5 6">
    <name type="scientific">Maudiozyma exigua</name>
    <name type="common">Yeast</name>
    <name type="synonym">Kazachstania exigua</name>
    <dbReference type="NCBI Taxonomy" id="34358"/>
    <lineage>
        <taxon>Eukaryota</taxon>
        <taxon>Fungi</taxon>
        <taxon>Dikarya</taxon>
        <taxon>Ascomycota</taxon>
        <taxon>Saccharomycotina</taxon>
        <taxon>Saccharomycetes</taxon>
        <taxon>Saccharomycetales</taxon>
        <taxon>Saccharomycetaceae</taxon>
        <taxon>Maudiozyma</taxon>
    </lineage>
</organism>
<dbReference type="GO" id="GO:0046983">
    <property type="term" value="F:protein dimerization activity"/>
    <property type="evidence" value="ECO:0007669"/>
    <property type="project" value="InterPro"/>
</dbReference>
<dbReference type="SUPFAM" id="SSF47459">
    <property type="entry name" value="HLH, helix-loop-helix DNA-binding domain"/>
    <property type="match status" value="1"/>
</dbReference>
<feature type="compositionally biased region" description="Basic and acidic residues" evidence="3">
    <location>
        <begin position="94"/>
        <end position="106"/>
    </location>
</feature>
<dbReference type="CDD" id="cd11398">
    <property type="entry name" value="bHLHzip_scCBP1"/>
    <property type="match status" value="1"/>
</dbReference>
<dbReference type="AlphaFoldDB" id="A0A9P6VUD8"/>
<dbReference type="PANTHER" id="PTHR47787:SF1">
    <property type="entry name" value="CENTROMERE-BINDING PROTEIN 1"/>
    <property type="match status" value="1"/>
</dbReference>
<dbReference type="GO" id="GO:0003700">
    <property type="term" value="F:DNA-binding transcription factor activity"/>
    <property type="evidence" value="ECO:0007669"/>
    <property type="project" value="InterPro"/>
</dbReference>
<evidence type="ECO:0000313" key="5">
    <source>
        <dbReference type="EMBL" id="KAG0655335.1"/>
    </source>
</evidence>
<feature type="domain" description="BHLH" evidence="4">
    <location>
        <begin position="199"/>
        <end position="247"/>
    </location>
</feature>
<sequence length="317" mass="35862">MDSMSDTAAAPEHNNDDNNNNAGMGLDESYDEVEQLTHKTKKQKVNNDTDNANIDSALLGETQQDQDDNDVSLQDNETNHRDVASAAVSATYDELLRDNAGHHEDIDVSVDESSEVPDTTLQTTQLDGKKTARMPEHTSDTNENENKNNDEDEDDDKSVKEQDGSTRSDVNDDSDSHKKLIKKNRRVITIAGTEEWRQQRKDSHKEVERRRRESINYHINTLSQLLPVRETSKAAILSRAAEYIEKLKVTENANIEKWTLQKLLSEQNASSLATANGKLQEELGNAYKENDFLRKLLEKNHIEIPAMDTDLEKSKDD</sequence>
<protein>
    <submittedName>
        <fullName evidence="5">Basic helix-loop-helix protein</fullName>
    </submittedName>
</protein>
<dbReference type="EMBL" id="PUHR01000299">
    <property type="protein sequence ID" value="KAG0655335.1"/>
    <property type="molecule type" value="Genomic_DNA"/>
</dbReference>
<dbReference type="Proteomes" id="UP000750334">
    <property type="component" value="Unassembled WGS sequence"/>
</dbReference>
<dbReference type="GO" id="GO:0003677">
    <property type="term" value="F:DNA binding"/>
    <property type="evidence" value="ECO:0007669"/>
    <property type="project" value="UniProtKB-KW"/>
</dbReference>
<keyword evidence="2" id="KW-0539">Nucleus</keyword>